<dbReference type="PRINTS" id="PR01467">
    <property type="entry name" value="ARGREPRESSOR"/>
</dbReference>
<protein>
    <recommendedName>
        <fullName evidence="1">Arginine repressor</fullName>
    </recommendedName>
</protein>
<dbReference type="UniPathway" id="UPA00068"/>
<dbReference type="OrthoDB" id="9807089at2"/>
<dbReference type="RefSeq" id="WP_101176619.1">
    <property type="nucleotide sequence ID" value="NZ_PISE01000015.1"/>
</dbReference>
<keyword evidence="1" id="KW-0805">Transcription regulation</keyword>
<keyword evidence="1" id="KW-0238">DNA-binding</keyword>
<dbReference type="InterPro" id="IPR001669">
    <property type="entry name" value="Arg_repress"/>
</dbReference>
<gene>
    <name evidence="1" type="primary">argR</name>
    <name evidence="3" type="ORF">CWS01_07745</name>
</gene>
<dbReference type="AlphaFoldDB" id="A0A2N0Z438"/>
<accession>A0A2N0Z438</accession>
<dbReference type="InterPro" id="IPR020900">
    <property type="entry name" value="Arg_repress_DNA-bd"/>
</dbReference>
<dbReference type="PANTHER" id="PTHR34471">
    <property type="entry name" value="ARGININE REPRESSOR"/>
    <property type="match status" value="1"/>
</dbReference>
<keyword evidence="1" id="KW-0678">Repressor</keyword>
<dbReference type="Pfam" id="PF01316">
    <property type="entry name" value="Arg_repressor"/>
    <property type="match status" value="1"/>
</dbReference>
<keyword evidence="1" id="KW-0963">Cytoplasm</keyword>
<organism evidence="3 4">
    <name type="scientific">Niallia nealsonii</name>
    <dbReference type="NCBI Taxonomy" id="115979"/>
    <lineage>
        <taxon>Bacteria</taxon>
        <taxon>Bacillati</taxon>
        <taxon>Bacillota</taxon>
        <taxon>Bacilli</taxon>
        <taxon>Bacillales</taxon>
        <taxon>Bacillaceae</taxon>
        <taxon>Niallia</taxon>
    </lineage>
</organism>
<evidence type="ECO:0000313" key="4">
    <source>
        <dbReference type="Proteomes" id="UP000233375"/>
    </source>
</evidence>
<reference evidence="3 4" key="1">
    <citation type="journal article" date="2003" name="Int. J. Syst. Evol. Microbiol.">
        <title>Bacillus nealsonii sp. nov., isolated from a spacecraft-assembly facility, whose spores are gamma-radiation resistant.</title>
        <authorList>
            <person name="Venkateswaran K."/>
            <person name="Kempf M."/>
            <person name="Chen F."/>
            <person name="Satomi M."/>
            <person name="Nicholson W."/>
            <person name="Kern R."/>
        </authorList>
    </citation>
    <scope>NUCLEOTIDE SEQUENCE [LARGE SCALE GENOMIC DNA]</scope>
    <source>
        <strain evidence="3 4">FO-92</strain>
    </source>
</reference>
<evidence type="ECO:0000256" key="1">
    <source>
        <dbReference type="HAMAP-Rule" id="MF_00173"/>
    </source>
</evidence>
<evidence type="ECO:0000313" key="3">
    <source>
        <dbReference type="EMBL" id="PKG24273.1"/>
    </source>
</evidence>
<name>A0A2N0Z438_9BACI</name>
<dbReference type="GO" id="GO:0003677">
    <property type="term" value="F:DNA binding"/>
    <property type="evidence" value="ECO:0007669"/>
    <property type="project" value="UniProtKB-KW"/>
</dbReference>
<keyword evidence="4" id="KW-1185">Reference proteome</keyword>
<dbReference type="EMBL" id="PISE01000015">
    <property type="protein sequence ID" value="PKG24273.1"/>
    <property type="molecule type" value="Genomic_DNA"/>
</dbReference>
<dbReference type="InterPro" id="IPR036388">
    <property type="entry name" value="WH-like_DNA-bd_sf"/>
</dbReference>
<dbReference type="HAMAP" id="MF_00173">
    <property type="entry name" value="Arg_repressor"/>
    <property type="match status" value="1"/>
</dbReference>
<dbReference type="GO" id="GO:0006526">
    <property type="term" value="P:L-arginine biosynthetic process"/>
    <property type="evidence" value="ECO:0007669"/>
    <property type="project" value="UniProtKB-UniPathway"/>
</dbReference>
<comment type="similarity">
    <text evidence="1">Belongs to the ArgR family.</text>
</comment>
<dbReference type="SUPFAM" id="SSF46785">
    <property type="entry name" value="Winged helix' DNA-binding domain"/>
    <property type="match status" value="1"/>
</dbReference>
<keyword evidence="1" id="KW-0055">Arginine biosynthesis</keyword>
<proteinExistence type="inferred from homology"/>
<keyword evidence="1" id="KW-0028">Amino-acid biosynthesis</keyword>
<dbReference type="GO" id="GO:0003700">
    <property type="term" value="F:DNA-binding transcription factor activity"/>
    <property type="evidence" value="ECO:0007669"/>
    <property type="project" value="UniProtKB-UniRule"/>
</dbReference>
<dbReference type="GO" id="GO:0005737">
    <property type="term" value="C:cytoplasm"/>
    <property type="evidence" value="ECO:0007669"/>
    <property type="project" value="UniProtKB-SubCell"/>
</dbReference>
<dbReference type="PANTHER" id="PTHR34471:SF1">
    <property type="entry name" value="ARGININE REPRESSOR"/>
    <property type="match status" value="1"/>
</dbReference>
<keyword evidence="1" id="KW-0804">Transcription</keyword>
<comment type="subcellular location">
    <subcellularLocation>
        <location evidence="1">Cytoplasm</location>
    </subcellularLocation>
</comment>
<evidence type="ECO:0000259" key="2">
    <source>
        <dbReference type="Pfam" id="PF01316"/>
    </source>
</evidence>
<comment type="function">
    <text evidence="1">Regulates arginine biosynthesis genes.</text>
</comment>
<comment type="caution">
    <text evidence="3">The sequence shown here is derived from an EMBL/GenBank/DDBJ whole genome shotgun (WGS) entry which is preliminary data.</text>
</comment>
<dbReference type="InterPro" id="IPR036390">
    <property type="entry name" value="WH_DNA-bd_sf"/>
</dbReference>
<dbReference type="GO" id="GO:1900079">
    <property type="term" value="P:regulation of arginine biosynthetic process"/>
    <property type="evidence" value="ECO:0007669"/>
    <property type="project" value="UniProtKB-UniRule"/>
</dbReference>
<feature type="domain" description="Arginine repressor DNA-binding" evidence="2">
    <location>
        <begin position="4"/>
        <end position="61"/>
    </location>
</feature>
<comment type="pathway">
    <text evidence="1">Amino-acid biosynthesis; L-arginine biosynthesis [regulation].</text>
</comment>
<sequence>MTKNKSMRLNAMKKIIENRNVLTQEELKEELENLGYYVSQPTLSRDIKEIGGIREKYSKKYRFNLDVQNKINKGKIEKIINETNVSMNVPLHAIWFRISSEHAVIFANYIEKYLSDKGFHVMAVVGLTGNIMLGFAKEEANEIVRALNEVGLTRRSKSKNK</sequence>
<dbReference type="Gene3D" id="1.10.10.10">
    <property type="entry name" value="Winged helix-like DNA-binding domain superfamily/Winged helix DNA-binding domain"/>
    <property type="match status" value="1"/>
</dbReference>
<dbReference type="Proteomes" id="UP000233375">
    <property type="component" value="Unassembled WGS sequence"/>
</dbReference>